<dbReference type="Gene3D" id="1.10.357.10">
    <property type="entry name" value="Tetracycline Repressor, domain 2"/>
    <property type="match status" value="1"/>
</dbReference>
<dbReference type="SUPFAM" id="SSF46689">
    <property type="entry name" value="Homeodomain-like"/>
    <property type="match status" value="1"/>
</dbReference>
<evidence type="ECO:0000313" key="5">
    <source>
        <dbReference type="Proteomes" id="UP000284605"/>
    </source>
</evidence>
<evidence type="ECO:0000259" key="3">
    <source>
        <dbReference type="PROSITE" id="PS50977"/>
    </source>
</evidence>
<proteinExistence type="predicted"/>
<evidence type="ECO:0000313" key="4">
    <source>
        <dbReference type="EMBL" id="RJF94590.1"/>
    </source>
</evidence>
<evidence type="ECO:0000256" key="2">
    <source>
        <dbReference type="PROSITE-ProRule" id="PRU00335"/>
    </source>
</evidence>
<sequence>MTGHPRAGRRAASPKTADLSTRDAILEVALDMFATQGYAATSVRALTRAIGLRESSLYNHFEGKEAILTALVNLNGPARSAQRLTSARYKALADDPEAFCRTHAADVLEQWADPQEQKFQHLLFAERQRLENERGLFAKSWFQDEVGAMEAYFRGFAAKSLIKAPDPRETARLFMAGLTFIRMEYFVLPTVPAAPDIVRPQLERYLLNFLATIVLKPAGTRRKP</sequence>
<dbReference type="Proteomes" id="UP000284605">
    <property type="component" value="Unassembled WGS sequence"/>
</dbReference>
<evidence type="ECO:0000256" key="1">
    <source>
        <dbReference type="ARBA" id="ARBA00023125"/>
    </source>
</evidence>
<dbReference type="PANTHER" id="PTHR30055">
    <property type="entry name" value="HTH-TYPE TRANSCRIPTIONAL REGULATOR RUTR"/>
    <property type="match status" value="1"/>
</dbReference>
<dbReference type="AlphaFoldDB" id="A0A418WTL3"/>
<protein>
    <submittedName>
        <fullName evidence="4">TetR/AcrR family transcriptional regulator</fullName>
    </submittedName>
</protein>
<accession>A0A418WTL3</accession>
<comment type="caution">
    <text evidence="4">The sequence shown here is derived from an EMBL/GenBank/DDBJ whole genome shotgun (WGS) entry which is preliminary data.</text>
</comment>
<dbReference type="PRINTS" id="PR00455">
    <property type="entry name" value="HTHTETR"/>
</dbReference>
<name>A0A418WTL3_9PROT</name>
<dbReference type="PANTHER" id="PTHR30055:SF237">
    <property type="entry name" value="TRANSCRIPTIONAL REPRESSOR MCE3R"/>
    <property type="match status" value="1"/>
</dbReference>
<keyword evidence="5" id="KW-1185">Reference proteome</keyword>
<dbReference type="GO" id="GO:0003700">
    <property type="term" value="F:DNA-binding transcription factor activity"/>
    <property type="evidence" value="ECO:0007669"/>
    <property type="project" value="TreeGrafter"/>
</dbReference>
<dbReference type="GO" id="GO:0000976">
    <property type="term" value="F:transcription cis-regulatory region binding"/>
    <property type="evidence" value="ECO:0007669"/>
    <property type="project" value="TreeGrafter"/>
</dbReference>
<gene>
    <name evidence="4" type="ORF">D3874_01775</name>
</gene>
<keyword evidence="1 2" id="KW-0238">DNA-binding</keyword>
<dbReference type="PROSITE" id="PS50977">
    <property type="entry name" value="HTH_TETR_2"/>
    <property type="match status" value="1"/>
</dbReference>
<feature type="DNA-binding region" description="H-T-H motif" evidence="2">
    <location>
        <begin position="42"/>
        <end position="61"/>
    </location>
</feature>
<dbReference type="InterPro" id="IPR001647">
    <property type="entry name" value="HTH_TetR"/>
</dbReference>
<feature type="domain" description="HTH tetR-type" evidence="3">
    <location>
        <begin position="19"/>
        <end position="79"/>
    </location>
</feature>
<dbReference type="InterPro" id="IPR050109">
    <property type="entry name" value="HTH-type_TetR-like_transc_reg"/>
</dbReference>
<dbReference type="RefSeq" id="WP_119775804.1">
    <property type="nucleotide sequence ID" value="NZ_QYUK01000008.1"/>
</dbReference>
<reference evidence="4 5" key="1">
    <citation type="submission" date="2018-09" db="EMBL/GenBank/DDBJ databases">
        <authorList>
            <person name="Zhu H."/>
        </authorList>
    </citation>
    <scope>NUCLEOTIDE SEQUENCE [LARGE SCALE GENOMIC DNA]</scope>
    <source>
        <strain evidence="4 5">K1W22B-8</strain>
    </source>
</reference>
<dbReference type="OrthoDB" id="9814200at2"/>
<dbReference type="Pfam" id="PF00440">
    <property type="entry name" value="TetR_N"/>
    <property type="match status" value="1"/>
</dbReference>
<organism evidence="4 5">
    <name type="scientific">Oleomonas cavernae</name>
    <dbReference type="NCBI Taxonomy" id="2320859"/>
    <lineage>
        <taxon>Bacteria</taxon>
        <taxon>Pseudomonadati</taxon>
        <taxon>Pseudomonadota</taxon>
        <taxon>Alphaproteobacteria</taxon>
        <taxon>Acetobacterales</taxon>
        <taxon>Acetobacteraceae</taxon>
        <taxon>Oleomonas</taxon>
    </lineage>
</organism>
<dbReference type="EMBL" id="QYUK01000008">
    <property type="protein sequence ID" value="RJF94590.1"/>
    <property type="molecule type" value="Genomic_DNA"/>
</dbReference>
<dbReference type="InterPro" id="IPR009057">
    <property type="entry name" value="Homeodomain-like_sf"/>
</dbReference>